<protein>
    <recommendedName>
        <fullName evidence="8">BHLH domain-containing protein</fullName>
    </recommendedName>
</protein>
<feature type="compositionally biased region" description="Basic residues" evidence="7">
    <location>
        <begin position="31"/>
        <end position="46"/>
    </location>
</feature>
<dbReference type="EMBL" id="CM016553">
    <property type="protein sequence ID" value="TKW36010.1"/>
    <property type="molecule type" value="Genomic_DNA"/>
</dbReference>
<evidence type="ECO:0000313" key="9">
    <source>
        <dbReference type="EMBL" id="TKW36009.1"/>
    </source>
</evidence>
<dbReference type="PANTHER" id="PTHR47075:SF6">
    <property type="entry name" value="TRANSCRIPTION FACTOR BHLH062"/>
    <property type="match status" value="1"/>
</dbReference>
<dbReference type="Gramene" id="TKW36009">
    <property type="protein sequence ID" value="TKW36009"/>
    <property type="gene ID" value="SEVIR_2G412100v2"/>
</dbReference>
<gene>
    <name evidence="9" type="ORF">SEVIR_2G412100v2</name>
</gene>
<dbReference type="SUPFAM" id="SSF47459">
    <property type="entry name" value="HLH, helix-loop-helix DNA-binding domain"/>
    <property type="match status" value="1"/>
</dbReference>
<dbReference type="InterPro" id="IPR011598">
    <property type="entry name" value="bHLH_dom"/>
</dbReference>
<dbReference type="EMBL" id="CM016553">
    <property type="protein sequence ID" value="TKW36011.1"/>
    <property type="molecule type" value="Genomic_DNA"/>
</dbReference>
<keyword evidence="5" id="KW-0539">Nucleus</keyword>
<dbReference type="GO" id="GO:0046983">
    <property type="term" value="F:protein dimerization activity"/>
    <property type="evidence" value="ECO:0007669"/>
    <property type="project" value="InterPro"/>
</dbReference>
<keyword evidence="3" id="KW-0238">DNA-binding</keyword>
<evidence type="ECO:0000259" key="8">
    <source>
        <dbReference type="PROSITE" id="PS50888"/>
    </source>
</evidence>
<evidence type="ECO:0000256" key="5">
    <source>
        <dbReference type="ARBA" id="ARBA00023242"/>
    </source>
</evidence>
<keyword evidence="2" id="KW-0805">Transcription regulation</keyword>
<dbReference type="Gene3D" id="4.10.280.10">
    <property type="entry name" value="Helix-loop-helix DNA-binding domain"/>
    <property type="match status" value="1"/>
</dbReference>
<dbReference type="InterPro" id="IPR057075">
    <property type="entry name" value="bHLH_IRO3"/>
</dbReference>
<name>A0A4U6W5N2_SETVI</name>
<dbReference type="OMA" id="CDKKAPK"/>
<evidence type="ECO:0000256" key="2">
    <source>
        <dbReference type="ARBA" id="ARBA00023015"/>
    </source>
</evidence>
<feature type="region of interest" description="Disordered" evidence="7">
    <location>
        <begin position="1"/>
        <end position="65"/>
    </location>
</feature>
<dbReference type="Proteomes" id="UP000298652">
    <property type="component" value="Chromosome 2"/>
</dbReference>
<dbReference type="AlphaFoldDB" id="A0A4U6W5N2"/>
<keyword evidence="10" id="KW-1185">Reference proteome</keyword>
<reference evidence="9 10" key="1">
    <citation type="submission" date="2019-03" db="EMBL/GenBank/DDBJ databases">
        <title>WGS assembly of Setaria viridis.</title>
        <authorList>
            <person name="Huang P."/>
            <person name="Jenkins J."/>
            <person name="Grimwood J."/>
            <person name="Barry K."/>
            <person name="Healey A."/>
            <person name="Mamidi S."/>
            <person name="Sreedasyam A."/>
            <person name="Shu S."/>
            <person name="Feldman M."/>
            <person name="Wu J."/>
            <person name="Yu Y."/>
            <person name="Chen C."/>
            <person name="Johnson J."/>
            <person name="Rokhsar D."/>
            <person name="Baxter I."/>
            <person name="Schmutz J."/>
            <person name="Brutnell T."/>
            <person name="Kellogg E."/>
        </authorList>
    </citation>
    <scope>NUCLEOTIDE SEQUENCE [LARGE SCALE GENOMIC DNA]</scope>
    <source>
        <strain evidence="10">cv. A10</strain>
    </source>
</reference>
<organism evidence="9 10">
    <name type="scientific">Setaria viridis</name>
    <name type="common">Green bristlegrass</name>
    <name type="synonym">Setaria italica subsp. viridis</name>
    <dbReference type="NCBI Taxonomy" id="4556"/>
    <lineage>
        <taxon>Eukaryota</taxon>
        <taxon>Viridiplantae</taxon>
        <taxon>Streptophyta</taxon>
        <taxon>Embryophyta</taxon>
        <taxon>Tracheophyta</taxon>
        <taxon>Spermatophyta</taxon>
        <taxon>Magnoliopsida</taxon>
        <taxon>Liliopsida</taxon>
        <taxon>Poales</taxon>
        <taxon>Poaceae</taxon>
        <taxon>PACMAD clade</taxon>
        <taxon>Panicoideae</taxon>
        <taxon>Panicodae</taxon>
        <taxon>Paniceae</taxon>
        <taxon>Cenchrinae</taxon>
        <taxon>Setaria</taxon>
    </lineage>
</organism>
<feature type="compositionally biased region" description="Gly residues" evidence="7">
    <location>
        <begin position="297"/>
        <end position="308"/>
    </location>
</feature>
<dbReference type="InterPro" id="IPR036638">
    <property type="entry name" value="HLH_DNA-bd_sf"/>
</dbReference>
<dbReference type="Gramene" id="TKW36011">
    <property type="protein sequence ID" value="TKW36011"/>
    <property type="gene ID" value="SEVIR_2G412100v2"/>
</dbReference>
<feature type="coiled-coil region" evidence="6">
    <location>
        <begin position="72"/>
        <end position="127"/>
    </location>
</feature>
<dbReference type="EMBL" id="CM016553">
    <property type="protein sequence ID" value="TKW36009.1"/>
    <property type="molecule type" value="Genomic_DNA"/>
</dbReference>
<keyword evidence="6" id="KW-0175">Coiled coil</keyword>
<evidence type="ECO:0000256" key="1">
    <source>
        <dbReference type="ARBA" id="ARBA00005510"/>
    </source>
</evidence>
<evidence type="ECO:0000313" key="10">
    <source>
        <dbReference type="Proteomes" id="UP000298652"/>
    </source>
</evidence>
<dbReference type="CDD" id="cd11446">
    <property type="entry name" value="bHLH_AtILR3_like"/>
    <property type="match status" value="1"/>
</dbReference>
<comment type="similarity">
    <text evidence="1">Belongs to the bHLH protein family.</text>
</comment>
<feature type="region of interest" description="Disordered" evidence="7">
    <location>
        <begin position="289"/>
        <end position="308"/>
    </location>
</feature>
<dbReference type="PROSITE" id="PS50888">
    <property type="entry name" value="BHLH"/>
    <property type="match status" value="1"/>
</dbReference>
<dbReference type="GO" id="GO:0003677">
    <property type="term" value="F:DNA binding"/>
    <property type="evidence" value="ECO:0007669"/>
    <property type="project" value="UniProtKB-KW"/>
</dbReference>
<evidence type="ECO:0000256" key="7">
    <source>
        <dbReference type="SAM" id="MobiDB-lite"/>
    </source>
</evidence>
<evidence type="ECO:0000256" key="6">
    <source>
        <dbReference type="SAM" id="Coils"/>
    </source>
</evidence>
<dbReference type="PANTHER" id="PTHR47075">
    <property type="entry name" value="TRANSCRIPTION FACTOR BHLH47"/>
    <property type="match status" value="1"/>
</dbReference>
<sequence length="308" mass="34118">MVPRDRAHGAAAAPTEKLVQGPILNKCEKKAPKKVHKSEREKRKRDKQNDLFGELGNMLEPDRQNNGKACILSDTTRILKDLLSQVESLRQENGALKNESRYVALERNELLDENNMIRTEISELQNELRMHMEGNPIWSHDVTRSNRTVPHPATTVFALQHLSHPAVTTTMAPPLQQLAVLDQSYTAPAVSTTMAPPLQQLAVLDQSYTAPAVSTTMAPPLQQLAVLDQSYTAPRRELQLFPEAASTEDTEPPQDQGISNHVMRPQARYPTTMATLPVHVYPILPRMEDEQCSSGTTGSGEEGGVGNH</sequence>
<keyword evidence="4" id="KW-0804">Transcription</keyword>
<feature type="domain" description="BHLH" evidence="8">
    <location>
        <begin position="32"/>
        <end position="82"/>
    </location>
</feature>
<accession>A0A4U6W5N2</accession>
<dbReference type="Pfam" id="PF23177">
    <property type="entry name" value="bHLH_IRO3"/>
    <property type="match status" value="1"/>
</dbReference>
<dbReference type="Gramene" id="TKW36010">
    <property type="protein sequence ID" value="TKW36010"/>
    <property type="gene ID" value="SEVIR_2G412100v2"/>
</dbReference>
<proteinExistence type="inferred from homology"/>
<evidence type="ECO:0000256" key="3">
    <source>
        <dbReference type="ARBA" id="ARBA00023125"/>
    </source>
</evidence>
<evidence type="ECO:0000256" key="4">
    <source>
        <dbReference type="ARBA" id="ARBA00023163"/>
    </source>
</evidence>